<keyword evidence="7" id="KW-0282">Flagellum</keyword>
<dbReference type="InterPro" id="IPR006665">
    <property type="entry name" value="OmpA-like"/>
</dbReference>
<feature type="region of interest" description="Disordered" evidence="4">
    <location>
        <begin position="253"/>
        <end position="278"/>
    </location>
</feature>
<dbReference type="EMBL" id="UGYO01000002">
    <property type="protein sequence ID" value="SUJ09657.1"/>
    <property type="molecule type" value="Genomic_DNA"/>
</dbReference>
<dbReference type="SUPFAM" id="SSF103088">
    <property type="entry name" value="OmpA-like"/>
    <property type="match status" value="1"/>
</dbReference>
<evidence type="ECO:0000256" key="3">
    <source>
        <dbReference type="PROSITE-ProRule" id="PRU00473"/>
    </source>
</evidence>
<keyword evidence="7" id="KW-0969">Cilium</keyword>
<dbReference type="PRINTS" id="PR01021">
    <property type="entry name" value="OMPADOMAIN"/>
</dbReference>
<evidence type="ECO:0000313" key="9">
    <source>
        <dbReference type="Proteomes" id="UP000254069"/>
    </source>
</evidence>
<protein>
    <submittedName>
        <fullName evidence="8">Outer membrane protein ArfA</fullName>
    </submittedName>
    <submittedName>
        <fullName evidence="7">Smf-dependent flagellar motor protein MotY</fullName>
    </submittedName>
</protein>
<dbReference type="Pfam" id="PF18393">
    <property type="entry name" value="MotY_N"/>
    <property type="match status" value="1"/>
</dbReference>
<organism evidence="8 9">
    <name type="scientific">Shewanella algae</name>
    <dbReference type="NCBI Taxonomy" id="38313"/>
    <lineage>
        <taxon>Bacteria</taxon>
        <taxon>Pseudomonadati</taxon>
        <taxon>Pseudomonadota</taxon>
        <taxon>Gammaproteobacteria</taxon>
        <taxon>Alteromonadales</taxon>
        <taxon>Shewanellaceae</taxon>
        <taxon>Shewanella</taxon>
    </lineage>
</organism>
<dbReference type="PANTHER" id="PTHR30329">
    <property type="entry name" value="STATOR ELEMENT OF FLAGELLAR MOTOR COMPLEX"/>
    <property type="match status" value="1"/>
</dbReference>
<gene>
    <name evidence="8" type="primary">arfA_2</name>
    <name evidence="7" type="synonym">motY</name>
    <name evidence="8" type="ORF">NCTC10738_04201</name>
    <name evidence="7" type="ORF">TUM17379_18800</name>
</gene>
<dbReference type="Proteomes" id="UP000254069">
    <property type="component" value="Unassembled WGS sequence"/>
</dbReference>
<feature type="chain" id="PRO_5041606117" evidence="5">
    <location>
        <begin position="20"/>
        <end position="290"/>
    </location>
</feature>
<evidence type="ECO:0000259" key="6">
    <source>
        <dbReference type="PROSITE" id="PS51123"/>
    </source>
</evidence>
<evidence type="ECO:0000256" key="2">
    <source>
        <dbReference type="ARBA" id="ARBA00023136"/>
    </source>
</evidence>
<dbReference type="InterPro" id="IPR050330">
    <property type="entry name" value="Bact_OuterMem_StrucFunc"/>
</dbReference>
<dbReference type="Proteomes" id="UP000825078">
    <property type="component" value="Chromosome"/>
</dbReference>
<evidence type="ECO:0000313" key="8">
    <source>
        <dbReference type="EMBL" id="SUJ09657.1"/>
    </source>
</evidence>
<dbReference type="GO" id="GO:0009279">
    <property type="term" value="C:cell outer membrane"/>
    <property type="evidence" value="ECO:0007669"/>
    <property type="project" value="UniProtKB-SubCell"/>
</dbReference>
<dbReference type="GeneID" id="93808919"/>
<evidence type="ECO:0000256" key="5">
    <source>
        <dbReference type="SAM" id="SignalP"/>
    </source>
</evidence>
<keyword evidence="2 3" id="KW-0472">Membrane</keyword>
<dbReference type="CDD" id="cd07185">
    <property type="entry name" value="OmpA_C-like"/>
    <property type="match status" value="1"/>
</dbReference>
<dbReference type="Pfam" id="PF00691">
    <property type="entry name" value="OmpA"/>
    <property type="match status" value="1"/>
</dbReference>
<dbReference type="AlphaFoldDB" id="A0A380BZ10"/>
<dbReference type="Gene3D" id="3.30.1330.60">
    <property type="entry name" value="OmpA-like domain"/>
    <property type="match status" value="1"/>
</dbReference>
<dbReference type="PRINTS" id="PR01023">
    <property type="entry name" value="NAFLGMOTY"/>
</dbReference>
<dbReference type="InterPro" id="IPR041544">
    <property type="entry name" value="MotY_N"/>
</dbReference>
<name>A0A380BZ10_9GAMM</name>
<reference evidence="7" key="2">
    <citation type="submission" date="2021-05" db="EMBL/GenBank/DDBJ databases">
        <title>Molecular characterization for Shewanella algae harboring chromosomal blaOXA-55-like strains isolated from clinical and environment sample.</title>
        <authorList>
            <person name="Ohama Y."/>
            <person name="Aoki K."/>
            <person name="Harada S."/>
            <person name="Moriya K."/>
            <person name="Ishii Y."/>
            <person name="Tateda K."/>
        </authorList>
    </citation>
    <scope>NUCLEOTIDE SEQUENCE</scope>
    <source>
        <strain evidence="7">TUM17379</strain>
    </source>
</reference>
<dbReference type="Gene3D" id="2.60.40.2540">
    <property type="match status" value="1"/>
</dbReference>
<proteinExistence type="predicted"/>
<accession>A0A380BZ10</accession>
<evidence type="ECO:0000256" key="4">
    <source>
        <dbReference type="SAM" id="MobiDB-lite"/>
    </source>
</evidence>
<dbReference type="EMBL" id="AP024613">
    <property type="protein sequence ID" value="BCV44862.1"/>
    <property type="molecule type" value="Genomic_DNA"/>
</dbReference>
<dbReference type="PROSITE" id="PS51123">
    <property type="entry name" value="OMPA_2"/>
    <property type="match status" value="1"/>
</dbReference>
<dbReference type="RefSeq" id="WP_025009508.1">
    <property type="nucleotide sequence ID" value="NZ_AP024609.1"/>
</dbReference>
<sequence length="290" mass="32930">MWRKLFLLSTLCLPLSAMADLRHYVASLDDSHWRVAQNTPIGCSLEHDIPAYGKAVFSSHAGKELNLQFTLDMWQKPDAVTHARLMSKAPAWRPGVTSKAITELSYQKYFNGEVPKKAAWSMLAELDRGMEPTFYYSDWYNQSNKVAVGLSAANFAQKYREFKQCLANLLPYSFDDIAFTVLTYEMGGTELTRYSKAQLARVQEYLAYDPEVELVLIDAYTDSYGGRSINQKVSQQRAGSVKEFFVARGIPGDRIHTEGHGERRHVASNDSSDERARNRRVVIRISKPLQ</sequence>
<feature type="signal peptide" evidence="5">
    <location>
        <begin position="1"/>
        <end position="19"/>
    </location>
</feature>
<accession>A0A3G4UMG4</accession>
<evidence type="ECO:0000313" key="7">
    <source>
        <dbReference type="EMBL" id="BCV44862.1"/>
    </source>
</evidence>
<keyword evidence="7" id="KW-0966">Cell projection</keyword>
<feature type="compositionally biased region" description="Basic and acidic residues" evidence="4">
    <location>
        <begin position="253"/>
        <end position="276"/>
    </location>
</feature>
<dbReference type="InterPro" id="IPR036737">
    <property type="entry name" value="OmpA-like_sf"/>
</dbReference>
<reference evidence="8 9" key="1">
    <citation type="submission" date="2018-06" db="EMBL/GenBank/DDBJ databases">
        <authorList>
            <consortium name="Pathogen Informatics"/>
            <person name="Doyle S."/>
        </authorList>
    </citation>
    <scope>NUCLEOTIDE SEQUENCE [LARGE SCALE GENOMIC DNA]</scope>
    <source>
        <strain evidence="8 9">NCTC10738</strain>
    </source>
</reference>
<evidence type="ECO:0000256" key="1">
    <source>
        <dbReference type="ARBA" id="ARBA00004442"/>
    </source>
</evidence>
<comment type="subcellular location">
    <subcellularLocation>
        <location evidence="1">Cell outer membrane</location>
    </subcellularLocation>
</comment>
<keyword evidence="5" id="KW-0732">Signal</keyword>
<keyword evidence="9" id="KW-1185">Reference proteome</keyword>
<feature type="domain" description="OmpA-like" evidence="6">
    <location>
        <begin position="172"/>
        <end position="289"/>
    </location>
</feature>
<dbReference type="PANTHER" id="PTHR30329:SF17">
    <property type="entry name" value="LIPOPROTEIN YFIB-RELATED"/>
    <property type="match status" value="1"/>
</dbReference>
<dbReference type="InterPro" id="IPR006664">
    <property type="entry name" value="OMP_bac"/>
</dbReference>
<dbReference type="KEGG" id="salg:BS332_16630"/>